<evidence type="ECO:0000313" key="8">
    <source>
        <dbReference type="Proteomes" id="UP001229421"/>
    </source>
</evidence>
<organism evidence="7 8">
    <name type="scientific">Tagetes erecta</name>
    <name type="common">African marigold</name>
    <dbReference type="NCBI Taxonomy" id="13708"/>
    <lineage>
        <taxon>Eukaryota</taxon>
        <taxon>Viridiplantae</taxon>
        <taxon>Streptophyta</taxon>
        <taxon>Embryophyta</taxon>
        <taxon>Tracheophyta</taxon>
        <taxon>Spermatophyta</taxon>
        <taxon>Magnoliopsida</taxon>
        <taxon>eudicotyledons</taxon>
        <taxon>Gunneridae</taxon>
        <taxon>Pentapetalae</taxon>
        <taxon>asterids</taxon>
        <taxon>campanulids</taxon>
        <taxon>Asterales</taxon>
        <taxon>Asteraceae</taxon>
        <taxon>Asteroideae</taxon>
        <taxon>Heliantheae alliance</taxon>
        <taxon>Tageteae</taxon>
        <taxon>Tagetes</taxon>
    </lineage>
</organism>
<evidence type="ECO:0000313" key="7">
    <source>
        <dbReference type="EMBL" id="KAK1422664.1"/>
    </source>
</evidence>
<name>A0AAD8KH87_TARER</name>
<keyword evidence="4" id="KW-0548">Nucleotidyltransferase</keyword>
<dbReference type="Pfam" id="PF04563">
    <property type="entry name" value="RNA_pol_Rpb2_1"/>
    <property type="match status" value="1"/>
</dbReference>
<protein>
    <recommendedName>
        <fullName evidence="1">DNA-directed RNA polymerase</fullName>
        <ecNumber evidence="1">2.7.7.6</ecNumber>
    </recommendedName>
</protein>
<feature type="domain" description="RNA polymerase beta subunit protrusion" evidence="6">
    <location>
        <begin position="35"/>
        <end position="85"/>
    </location>
</feature>
<evidence type="ECO:0000256" key="4">
    <source>
        <dbReference type="ARBA" id="ARBA00022695"/>
    </source>
</evidence>
<accession>A0AAD8KH87</accession>
<dbReference type="EC" id="2.7.7.6" evidence="1"/>
<dbReference type="EMBL" id="JAUHHV010000005">
    <property type="protein sequence ID" value="KAK1422664.1"/>
    <property type="molecule type" value="Genomic_DNA"/>
</dbReference>
<sequence length="88" mass="10190">MDLADERDRSYNDDEEDITQDDAWTVISSYFEENGLVRQQIDSFNEFIQSTTQEIVDDNGCIEIRSESQHNSGHRPNFAEVRFGELGL</sequence>
<evidence type="ECO:0000256" key="5">
    <source>
        <dbReference type="ARBA" id="ARBA00023163"/>
    </source>
</evidence>
<keyword evidence="8" id="KW-1185">Reference proteome</keyword>
<evidence type="ECO:0000256" key="2">
    <source>
        <dbReference type="ARBA" id="ARBA00022478"/>
    </source>
</evidence>
<keyword evidence="5" id="KW-0804">Transcription</keyword>
<dbReference type="Proteomes" id="UP001229421">
    <property type="component" value="Unassembled WGS sequence"/>
</dbReference>
<evidence type="ECO:0000256" key="1">
    <source>
        <dbReference type="ARBA" id="ARBA00012418"/>
    </source>
</evidence>
<proteinExistence type="predicted"/>
<dbReference type="SUPFAM" id="SSF64484">
    <property type="entry name" value="beta and beta-prime subunits of DNA dependent RNA-polymerase"/>
    <property type="match status" value="1"/>
</dbReference>
<evidence type="ECO:0000256" key="3">
    <source>
        <dbReference type="ARBA" id="ARBA00022679"/>
    </source>
</evidence>
<gene>
    <name evidence="7" type="ORF">QVD17_17950</name>
</gene>
<reference evidence="7" key="1">
    <citation type="journal article" date="2023" name="bioRxiv">
        <title>Improved chromosome-level genome assembly for marigold (Tagetes erecta).</title>
        <authorList>
            <person name="Jiang F."/>
            <person name="Yuan L."/>
            <person name="Wang S."/>
            <person name="Wang H."/>
            <person name="Xu D."/>
            <person name="Wang A."/>
            <person name="Fan W."/>
        </authorList>
    </citation>
    <scope>NUCLEOTIDE SEQUENCE</scope>
    <source>
        <strain evidence="7">WSJ</strain>
        <tissue evidence="7">Leaf</tissue>
    </source>
</reference>
<dbReference type="Gene3D" id="3.90.1100.10">
    <property type="match status" value="1"/>
</dbReference>
<dbReference type="GO" id="GO:0006351">
    <property type="term" value="P:DNA-templated transcription"/>
    <property type="evidence" value="ECO:0007669"/>
    <property type="project" value="InterPro"/>
</dbReference>
<keyword evidence="2" id="KW-0240">DNA-directed RNA polymerase</keyword>
<dbReference type="InterPro" id="IPR007644">
    <property type="entry name" value="RNA_pol_bsu_protrusion"/>
</dbReference>
<evidence type="ECO:0000259" key="6">
    <source>
        <dbReference type="Pfam" id="PF04563"/>
    </source>
</evidence>
<dbReference type="GO" id="GO:0003899">
    <property type="term" value="F:DNA-directed RNA polymerase activity"/>
    <property type="evidence" value="ECO:0007669"/>
    <property type="project" value="UniProtKB-EC"/>
</dbReference>
<keyword evidence="3" id="KW-0808">Transferase</keyword>
<comment type="caution">
    <text evidence="7">The sequence shown here is derived from an EMBL/GenBank/DDBJ whole genome shotgun (WGS) entry which is preliminary data.</text>
</comment>
<dbReference type="GO" id="GO:0003677">
    <property type="term" value="F:DNA binding"/>
    <property type="evidence" value="ECO:0007669"/>
    <property type="project" value="InterPro"/>
</dbReference>
<dbReference type="GO" id="GO:0000428">
    <property type="term" value="C:DNA-directed RNA polymerase complex"/>
    <property type="evidence" value="ECO:0007669"/>
    <property type="project" value="UniProtKB-KW"/>
</dbReference>
<dbReference type="AlphaFoldDB" id="A0AAD8KH87"/>